<evidence type="ECO:0000259" key="9">
    <source>
        <dbReference type="Pfam" id="PF01420"/>
    </source>
</evidence>
<dbReference type="GO" id="GO:0032259">
    <property type="term" value="P:methylation"/>
    <property type="evidence" value="ECO:0007669"/>
    <property type="project" value="UniProtKB-KW"/>
</dbReference>
<evidence type="ECO:0000256" key="7">
    <source>
        <dbReference type="ARBA" id="ARBA00023125"/>
    </source>
</evidence>
<comment type="catalytic activity">
    <reaction evidence="8">
        <text>a 2'-deoxyadenosine in DNA + S-adenosyl-L-methionine = an N(6)-methyl-2'-deoxyadenosine in DNA + S-adenosyl-L-homocysteine + H(+)</text>
        <dbReference type="Rhea" id="RHEA:15197"/>
        <dbReference type="Rhea" id="RHEA-COMP:12418"/>
        <dbReference type="Rhea" id="RHEA-COMP:12419"/>
        <dbReference type="ChEBI" id="CHEBI:15378"/>
        <dbReference type="ChEBI" id="CHEBI:57856"/>
        <dbReference type="ChEBI" id="CHEBI:59789"/>
        <dbReference type="ChEBI" id="CHEBI:90615"/>
        <dbReference type="ChEBI" id="CHEBI:90616"/>
        <dbReference type="EC" id="2.1.1.72"/>
    </reaction>
</comment>
<reference evidence="11 12" key="1">
    <citation type="journal article" date="2014" name="BMC Genomics">
        <title>Complete genome sequence of producer of the glycopeptide antibiotic Aculeximycin Kutzneria albida DSM 43870T, a representative of minor genus of Pseudonocardiaceae.</title>
        <authorList>
            <person name="Rebets Y."/>
            <person name="Tokovenko B."/>
            <person name="Lushchyk I."/>
            <person name="Ruckert C."/>
            <person name="Zaburannyi N."/>
            <person name="Bechthold A."/>
            <person name="Kalinowski J."/>
            <person name="Luzhetskyy A."/>
        </authorList>
    </citation>
    <scope>NUCLEOTIDE SEQUENCE [LARGE SCALE GENOMIC DNA]</scope>
    <source>
        <strain evidence="11">DSM 43870</strain>
    </source>
</reference>
<dbReference type="InterPro" id="IPR051537">
    <property type="entry name" value="DNA_Adenine_Mtase"/>
</dbReference>
<evidence type="ECO:0000313" key="12">
    <source>
        <dbReference type="Proteomes" id="UP000019225"/>
    </source>
</evidence>
<dbReference type="eggNOG" id="COG0732">
    <property type="taxonomic scope" value="Bacteria"/>
</dbReference>
<dbReference type="EC" id="2.1.1.72" evidence="2"/>
<evidence type="ECO:0000256" key="6">
    <source>
        <dbReference type="ARBA" id="ARBA00022747"/>
    </source>
</evidence>
<evidence type="ECO:0000256" key="3">
    <source>
        <dbReference type="ARBA" id="ARBA00022603"/>
    </source>
</evidence>
<evidence type="ECO:0000256" key="5">
    <source>
        <dbReference type="ARBA" id="ARBA00022691"/>
    </source>
</evidence>
<keyword evidence="3" id="KW-0489">Methyltransferase</keyword>
<dbReference type="SMR" id="W5WMF1"/>
<dbReference type="Gene3D" id="3.40.50.150">
    <property type="entry name" value="Vaccinia Virus protein VP39"/>
    <property type="match status" value="1"/>
</dbReference>
<feature type="domain" description="DNA methylase adenine-specific" evidence="10">
    <location>
        <begin position="104"/>
        <end position="381"/>
    </location>
</feature>
<dbReference type="SUPFAM" id="SSF116734">
    <property type="entry name" value="DNA methylase specificity domain"/>
    <property type="match status" value="1"/>
</dbReference>
<dbReference type="Pfam" id="PF01420">
    <property type="entry name" value="Methylase_S"/>
    <property type="match status" value="1"/>
</dbReference>
<keyword evidence="5" id="KW-0949">S-adenosyl-L-methionine</keyword>
<keyword evidence="4" id="KW-0808">Transferase</keyword>
<dbReference type="GO" id="GO:0008170">
    <property type="term" value="F:N-methyltransferase activity"/>
    <property type="evidence" value="ECO:0007669"/>
    <property type="project" value="InterPro"/>
</dbReference>
<dbReference type="GO" id="GO:0009307">
    <property type="term" value="P:DNA restriction-modification system"/>
    <property type="evidence" value="ECO:0007669"/>
    <property type="project" value="UniProtKB-KW"/>
</dbReference>
<evidence type="ECO:0000313" key="11">
    <source>
        <dbReference type="EMBL" id="AHI02043.1"/>
    </source>
</evidence>
<evidence type="ECO:0000256" key="4">
    <source>
        <dbReference type="ARBA" id="ARBA00022679"/>
    </source>
</evidence>
<name>W5WMF1_9PSEU</name>
<dbReference type="Gene3D" id="3.90.220.20">
    <property type="entry name" value="DNA methylase specificity domains"/>
    <property type="match status" value="1"/>
</dbReference>
<keyword evidence="7" id="KW-0238">DNA-binding</keyword>
<feature type="domain" description="Type I restriction modification DNA specificity" evidence="9">
    <location>
        <begin position="425"/>
        <end position="599"/>
    </location>
</feature>
<dbReference type="PROSITE" id="PS00092">
    <property type="entry name" value="N6_MTASE"/>
    <property type="match status" value="1"/>
</dbReference>
<dbReference type="InterPro" id="IPR044946">
    <property type="entry name" value="Restrct_endonuc_typeI_TRD_sf"/>
</dbReference>
<dbReference type="eggNOG" id="COG0286">
    <property type="taxonomic scope" value="Bacteria"/>
</dbReference>
<dbReference type="CDD" id="cd16961">
    <property type="entry name" value="RMtype1_S_TRD-CR_like"/>
    <property type="match status" value="1"/>
</dbReference>
<evidence type="ECO:0000256" key="8">
    <source>
        <dbReference type="ARBA" id="ARBA00047942"/>
    </source>
</evidence>
<dbReference type="PRINTS" id="PR00507">
    <property type="entry name" value="N12N6MTFRASE"/>
</dbReference>
<comment type="similarity">
    <text evidence="1">Belongs to the type-I restriction system S methylase family.</text>
</comment>
<dbReference type="GO" id="GO:0003677">
    <property type="term" value="F:DNA binding"/>
    <property type="evidence" value="ECO:0007669"/>
    <property type="project" value="UniProtKB-KW"/>
</dbReference>
<dbReference type="InterPro" id="IPR000055">
    <property type="entry name" value="Restrct_endonuc_typeI_TRD"/>
</dbReference>
<evidence type="ECO:0000259" key="10">
    <source>
        <dbReference type="Pfam" id="PF02384"/>
    </source>
</evidence>
<dbReference type="HOGENOM" id="CLU_020304_0_0_11"/>
<protein>
    <recommendedName>
        <fullName evidence="2">site-specific DNA-methyltransferase (adenine-specific)</fullName>
        <ecNumber evidence="2">2.1.1.72</ecNumber>
    </recommendedName>
</protein>
<dbReference type="Pfam" id="PF02384">
    <property type="entry name" value="N6_Mtase"/>
    <property type="match status" value="1"/>
</dbReference>
<keyword evidence="6" id="KW-0680">Restriction system</keyword>
<dbReference type="InterPro" id="IPR029063">
    <property type="entry name" value="SAM-dependent_MTases_sf"/>
</dbReference>
<sequence length="623" mass="69384">MHYLHLLCSLTFLHHCAPRKWSELTQQITEVKSPHVLLRHARRLVDTELRERGVLPPRVSFNALPLRSVRDLAPVMDLCSRLGASSFRVLLDHIEEAANTSAHMASTPVEVVDLMTKLVLSDLAGSRDVYDPYTRSGEFLTAATEVAKRDGMAPITVYAEAADSDNLALAAMNLAVQGGAKPVFKLSAVPWEDGLAEHKFDRVLTNPPFNLHRTPEQEREDRDWQFGPPPKDNDNFAWVQHVVTSLKEGGRAAMIMPDNAGASQRQQYRQIRENLVESGAVEGVIGLPPNLFRNTPISASIWLLRSPKRERREISFIDLRARGAVRRGKRKLSLSDVTDAVSAMLSRQRSTDFSTCVDINTVQRRDYSLNPADYLTKAEEVEHSYEPVAKAYGATTEMRRRADVTDSHVDALSLESAAAFQNLTPNNWHRSTLSELCEIQPGPSYSRLGTKDRSTEGTVPVVLPKHLQDGRIVTDDNEKATAELAETLSHFRLKPGDIVCTRTGTTGASAIVHRAQEGWLLTANLLRIHKLDTALLTPEYLLHYLSTPHVVAWIKNRAKFTSIIDSINRAALGELPIPLPPLDAQRQIVDTLEALDSQCQAHDEIVKATRETRAKLTAYLLSS</sequence>
<dbReference type="InterPro" id="IPR002052">
    <property type="entry name" value="DNA_methylase_N6_adenine_CS"/>
</dbReference>
<accession>W5WMF1</accession>
<dbReference type="GO" id="GO:0009007">
    <property type="term" value="F:site-specific DNA-methyltransferase (adenine-specific) activity"/>
    <property type="evidence" value="ECO:0007669"/>
    <property type="project" value="UniProtKB-EC"/>
</dbReference>
<dbReference type="AlphaFoldDB" id="W5WMF1"/>
<dbReference type="KEGG" id="kal:KALB_8686"/>
<dbReference type="InterPro" id="IPR003356">
    <property type="entry name" value="DNA_methylase_A-5"/>
</dbReference>
<evidence type="ECO:0000256" key="1">
    <source>
        <dbReference type="ARBA" id="ARBA00010923"/>
    </source>
</evidence>
<dbReference type="PANTHER" id="PTHR42933:SF3">
    <property type="entry name" value="TYPE I RESTRICTION ENZYME MJAVIII METHYLASE SUBUNIT"/>
    <property type="match status" value="1"/>
</dbReference>
<keyword evidence="12" id="KW-1185">Reference proteome</keyword>
<dbReference type="EMBL" id="CP007155">
    <property type="protein sequence ID" value="AHI02043.1"/>
    <property type="molecule type" value="Genomic_DNA"/>
</dbReference>
<dbReference type="Proteomes" id="UP000019225">
    <property type="component" value="Chromosome"/>
</dbReference>
<organism evidence="11 12">
    <name type="scientific">Kutzneria albida DSM 43870</name>
    <dbReference type="NCBI Taxonomy" id="1449976"/>
    <lineage>
        <taxon>Bacteria</taxon>
        <taxon>Bacillati</taxon>
        <taxon>Actinomycetota</taxon>
        <taxon>Actinomycetes</taxon>
        <taxon>Pseudonocardiales</taxon>
        <taxon>Pseudonocardiaceae</taxon>
        <taxon>Kutzneria</taxon>
    </lineage>
</organism>
<evidence type="ECO:0000256" key="2">
    <source>
        <dbReference type="ARBA" id="ARBA00011900"/>
    </source>
</evidence>
<dbReference type="SUPFAM" id="SSF53335">
    <property type="entry name" value="S-adenosyl-L-methionine-dependent methyltransferases"/>
    <property type="match status" value="1"/>
</dbReference>
<proteinExistence type="inferred from homology"/>
<dbReference type="PANTHER" id="PTHR42933">
    <property type="entry name" value="SLR6095 PROTEIN"/>
    <property type="match status" value="1"/>
</dbReference>
<gene>
    <name evidence="11" type="ORF">KALB_8686</name>
</gene>
<dbReference type="STRING" id="1449976.KALB_8686"/>